<dbReference type="AlphaFoldDB" id="A0A1Q9JHE4"/>
<dbReference type="EMBL" id="MJIE01000001">
    <property type="protein sequence ID" value="OLR55638.1"/>
    <property type="molecule type" value="Genomic_DNA"/>
</dbReference>
<dbReference type="STRING" id="1261640.BHK98_05910"/>
<protein>
    <submittedName>
        <fullName evidence="2">Uncharacterized protein</fullName>
    </submittedName>
</protein>
<accession>A0A1Q9JHE4</accession>
<sequence>MKKLIITLVAVCILSSQSSLVFASDEVKGAKIQSLSKQEEQIILNELSLDKTDLTAEDQVALLTKGTAVLWNKSYKNEYSVKKSLSMAVSLLTTGSKPYTTVKITNIGSNPITVTAYKGSIGGSTAIHSMTVQAGKAKTMTITRSDAVRYGTVNGQGTRVYLAYTVSAYNTNGKKISFKAYAKRFE</sequence>
<keyword evidence="3" id="KW-1185">Reference proteome</keyword>
<dbReference type="RefSeq" id="WP_075712626.1">
    <property type="nucleotide sequence ID" value="NZ_MJIE01000001.1"/>
</dbReference>
<organism evidence="2 3">
    <name type="scientific">Hornefia porci</name>
    <dbReference type="NCBI Taxonomy" id="2652292"/>
    <lineage>
        <taxon>Bacteria</taxon>
        <taxon>Bacillati</taxon>
        <taxon>Bacillota</taxon>
        <taxon>Clostridia</taxon>
        <taxon>Peptostreptococcales</taxon>
        <taxon>Anaerovoracaceae</taxon>
        <taxon>Hornefia</taxon>
    </lineage>
</organism>
<feature type="chain" id="PRO_5010345118" evidence="1">
    <location>
        <begin position="24"/>
        <end position="186"/>
    </location>
</feature>
<comment type="caution">
    <text evidence="2">The sequence shown here is derived from an EMBL/GenBank/DDBJ whole genome shotgun (WGS) entry which is preliminary data.</text>
</comment>
<evidence type="ECO:0000313" key="2">
    <source>
        <dbReference type="EMBL" id="OLR55638.1"/>
    </source>
</evidence>
<evidence type="ECO:0000313" key="3">
    <source>
        <dbReference type="Proteomes" id="UP000187404"/>
    </source>
</evidence>
<evidence type="ECO:0000256" key="1">
    <source>
        <dbReference type="SAM" id="SignalP"/>
    </source>
</evidence>
<reference evidence="2 3" key="1">
    <citation type="journal article" date="2016" name="Appl. Environ. Microbiol.">
        <title>Function and Phylogeny of Bacterial Butyryl Coenzyme A:Acetate Transferases and Their Diversity in the Proximal Colon of Swine.</title>
        <authorList>
            <person name="Trachsel J."/>
            <person name="Bayles D.O."/>
            <person name="Looft T."/>
            <person name="Levine U.Y."/>
            <person name="Allen H.K."/>
        </authorList>
    </citation>
    <scope>NUCLEOTIDE SEQUENCE [LARGE SCALE GENOMIC DNA]</scope>
    <source>
        <strain evidence="2 3">68-3-10</strain>
    </source>
</reference>
<dbReference type="Proteomes" id="UP000187404">
    <property type="component" value="Unassembled WGS sequence"/>
</dbReference>
<name>A0A1Q9JHE4_9FIRM</name>
<feature type="signal peptide" evidence="1">
    <location>
        <begin position="1"/>
        <end position="23"/>
    </location>
</feature>
<gene>
    <name evidence="2" type="ORF">BHK98_05910</name>
</gene>
<keyword evidence="1" id="KW-0732">Signal</keyword>
<proteinExistence type="predicted"/>